<protein>
    <submittedName>
        <fullName evidence="1">Uncharacterized protein</fullName>
    </submittedName>
</protein>
<dbReference type="EMBL" id="FJOG01000015">
    <property type="protein sequence ID" value="CZR60101.1"/>
    <property type="molecule type" value="Genomic_DNA"/>
</dbReference>
<evidence type="ECO:0000313" key="2">
    <source>
        <dbReference type="Proteomes" id="UP000184330"/>
    </source>
</evidence>
<evidence type="ECO:0000313" key="1">
    <source>
        <dbReference type="EMBL" id="CZR60101.1"/>
    </source>
</evidence>
<reference evidence="1 2" key="1">
    <citation type="submission" date="2016-03" db="EMBL/GenBank/DDBJ databases">
        <authorList>
            <person name="Ploux O."/>
        </authorList>
    </citation>
    <scope>NUCLEOTIDE SEQUENCE [LARGE SCALE GENOMIC DNA]</scope>
    <source>
        <strain evidence="1 2">UAMH 11012</strain>
    </source>
</reference>
<dbReference type="AlphaFoldDB" id="A0A1L7X502"/>
<dbReference type="Proteomes" id="UP000184330">
    <property type="component" value="Unassembled WGS sequence"/>
</dbReference>
<proteinExistence type="predicted"/>
<accession>A0A1L7X502</accession>
<name>A0A1L7X502_9HELO</name>
<keyword evidence="2" id="KW-1185">Reference proteome</keyword>
<sequence length="101" mass="11489">MSFPDPLSRVQSEVHLKYPATPINDEHRYTSRVSRNPSTLRGLVSQADYGHLPTPVDNEHYHTLRSSQSPPAPAKSTPVAEYQEWPFQGFLKRTKIVNETT</sequence>
<organism evidence="1 2">
    <name type="scientific">Phialocephala subalpina</name>
    <dbReference type="NCBI Taxonomy" id="576137"/>
    <lineage>
        <taxon>Eukaryota</taxon>
        <taxon>Fungi</taxon>
        <taxon>Dikarya</taxon>
        <taxon>Ascomycota</taxon>
        <taxon>Pezizomycotina</taxon>
        <taxon>Leotiomycetes</taxon>
        <taxon>Helotiales</taxon>
        <taxon>Mollisiaceae</taxon>
        <taxon>Phialocephala</taxon>
        <taxon>Phialocephala fortinii species complex</taxon>
    </lineage>
</organism>
<gene>
    <name evidence="1" type="ORF">PAC_09996</name>
</gene>
<dbReference type="OrthoDB" id="3440156at2759"/>